<evidence type="ECO:0000313" key="3">
    <source>
        <dbReference type="Proteomes" id="UP001066276"/>
    </source>
</evidence>
<organism evidence="2 3">
    <name type="scientific">Pleurodeles waltl</name>
    <name type="common">Iberian ribbed newt</name>
    <dbReference type="NCBI Taxonomy" id="8319"/>
    <lineage>
        <taxon>Eukaryota</taxon>
        <taxon>Metazoa</taxon>
        <taxon>Chordata</taxon>
        <taxon>Craniata</taxon>
        <taxon>Vertebrata</taxon>
        <taxon>Euteleostomi</taxon>
        <taxon>Amphibia</taxon>
        <taxon>Batrachia</taxon>
        <taxon>Caudata</taxon>
        <taxon>Salamandroidea</taxon>
        <taxon>Salamandridae</taxon>
        <taxon>Pleurodelinae</taxon>
        <taxon>Pleurodeles</taxon>
    </lineage>
</organism>
<feature type="compositionally biased region" description="Gly residues" evidence="1">
    <location>
        <begin position="83"/>
        <end position="97"/>
    </location>
</feature>
<keyword evidence="3" id="KW-1185">Reference proteome</keyword>
<dbReference type="EMBL" id="JANPWB010000011">
    <property type="protein sequence ID" value="KAJ1130078.1"/>
    <property type="molecule type" value="Genomic_DNA"/>
</dbReference>
<evidence type="ECO:0000256" key="1">
    <source>
        <dbReference type="SAM" id="MobiDB-lite"/>
    </source>
</evidence>
<dbReference type="AlphaFoldDB" id="A0AAV7PW64"/>
<feature type="region of interest" description="Disordered" evidence="1">
    <location>
        <begin position="57"/>
        <end position="160"/>
    </location>
</feature>
<feature type="compositionally biased region" description="Low complexity" evidence="1">
    <location>
        <begin position="57"/>
        <end position="82"/>
    </location>
</feature>
<gene>
    <name evidence="2" type="ORF">NDU88_008434</name>
</gene>
<reference evidence="2" key="1">
    <citation type="journal article" date="2022" name="bioRxiv">
        <title>Sequencing and chromosome-scale assembly of the giantPleurodeles waltlgenome.</title>
        <authorList>
            <person name="Brown T."/>
            <person name="Elewa A."/>
            <person name="Iarovenko S."/>
            <person name="Subramanian E."/>
            <person name="Araus A.J."/>
            <person name="Petzold A."/>
            <person name="Susuki M."/>
            <person name="Suzuki K.-i.T."/>
            <person name="Hayashi T."/>
            <person name="Toyoda A."/>
            <person name="Oliveira C."/>
            <person name="Osipova E."/>
            <person name="Leigh N.D."/>
            <person name="Simon A."/>
            <person name="Yun M.H."/>
        </authorList>
    </citation>
    <scope>NUCLEOTIDE SEQUENCE</scope>
    <source>
        <strain evidence="2">20211129_DDA</strain>
        <tissue evidence="2">Liver</tissue>
    </source>
</reference>
<evidence type="ECO:0000313" key="2">
    <source>
        <dbReference type="EMBL" id="KAJ1130078.1"/>
    </source>
</evidence>
<dbReference type="Proteomes" id="UP001066276">
    <property type="component" value="Chromosome 7"/>
</dbReference>
<feature type="compositionally biased region" description="Basic and acidic residues" evidence="1">
    <location>
        <begin position="104"/>
        <end position="143"/>
    </location>
</feature>
<accession>A0AAV7PW64</accession>
<sequence length="160" mass="16664">MAYCNHHPVLMCPSDGTLLVQGGIKKVSIESDARPLPSRTSAGLSVTLAPLQVGPAQPSFQAASSVSSGAGPAAGASPRPQSGGRGGIPEEAAGGGRPPDPEDTGGRRWPAEENRRTLEWEEAVARARSLGLDEDRYRLETKPRAGRPGDFSQDLGDPLS</sequence>
<name>A0AAV7PW64_PLEWA</name>
<proteinExistence type="predicted"/>
<comment type="caution">
    <text evidence="2">The sequence shown here is derived from an EMBL/GenBank/DDBJ whole genome shotgun (WGS) entry which is preliminary data.</text>
</comment>
<protein>
    <submittedName>
        <fullName evidence="2">Uncharacterized protein</fullName>
    </submittedName>
</protein>